<reference evidence="2" key="1">
    <citation type="journal article" date="2022" name="Mol. Ecol. Resour.">
        <title>The genomes of chicory, endive, great burdock and yacon provide insights into Asteraceae palaeo-polyploidization history and plant inulin production.</title>
        <authorList>
            <person name="Fan W."/>
            <person name="Wang S."/>
            <person name="Wang H."/>
            <person name="Wang A."/>
            <person name="Jiang F."/>
            <person name="Liu H."/>
            <person name="Zhao H."/>
            <person name="Xu D."/>
            <person name="Zhang Y."/>
        </authorList>
    </citation>
    <scope>NUCLEOTIDE SEQUENCE [LARGE SCALE GENOMIC DNA]</scope>
    <source>
        <strain evidence="2">cv. Niubang</strain>
    </source>
</reference>
<gene>
    <name evidence="1" type="ORF">L6452_00853</name>
</gene>
<organism evidence="1 2">
    <name type="scientific">Arctium lappa</name>
    <name type="common">Greater burdock</name>
    <name type="synonym">Lappa major</name>
    <dbReference type="NCBI Taxonomy" id="4217"/>
    <lineage>
        <taxon>Eukaryota</taxon>
        <taxon>Viridiplantae</taxon>
        <taxon>Streptophyta</taxon>
        <taxon>Embryophyta</taxon>
        <taxon>Tracheophyta</taxon>
        <taxon>Spermatophyta</taxon>
        <taxon>Magnoliopsida</taxon>
        <taxon>eudicotyledons</taxon>
        <taxon>Gunneridae</taxon>
        <taxon>Pentapetalae</taxon>
        <taxon>asterids</taxon>
        <taxon>campanulids</taxon>
        <taxon>Asterales</taxon>
        <taxon>Asteraceae</taxon>
        <taxon>Carduoideae</taxon>
        <taxon>Cardueae</taxon>
        <taxon>Arctiinae</taxon>
        <taxon>Arctium</taxon>
    </lineage>
</organism>
<keyword evidence="2" id="KW-1185">Reference proteome</keyword>
<proteinExistence type="predicted"/>
<name>A0ACB9FF41_ARCLA</name>
<sequence>MAKTSVAFFAFILILFVLAISESGLVKATLCERASQTWSGGCHNTGSCDNQCKSWEGALHGACHDRDHKKMCFCYFTSCAKLADYKLPRNLKPKRLANGEEAIKP</sequence>
<dbReference type="EMBL" id="CM042047">
    <property type="protein sequence ID" value="KAI3769740.1"/>
    <property type="molecule type" value="Genomic_DNA"/>
</dbReference>
<evidence type="ECO:0000313" key="2">
    <source>
        <dbReference type="Proteomes" id="UP001055879"/>
    </source>
</evidence>
<evidence type="ECO:0000313" key="1">
    <source>
        <dbReference type="EMBL" id="KAI3769740.1"/>
    </source>
</evidence>
<accession>A0ACB9FF41</accession>
<reference evidence="1 2" key="2">
    <citation type="journal article" date="2022" name="Mol. Ecol. Resour.">
        <title>The genomes of chicory, endive, great burdock and yacon provide insights into Asteraceae paleo-polyploidization history and plant inulin production.</title>
        <authorList>
            <person name="Fan W."/>
            <person name="Wang S."/>
            <person name="Wang H."/>
            <person name="Wang A."/>
            <person name="Jiang F."/>
            <person name="Liu H."/>
            <person name="Zhao H."/>
            <person name="Xu D."/>
            <person name="Zhang Y."/>
        </authorList>
    </citation>
    <scope>NUCLEOTIDE SEQUENCE [LARGE SCALE GENOMIC DNA]</scope>
    <source>
        <strain evidence="2">cv. Niubang</strain>
    </source>
</reference>
<protein>
    <submittedName>
        <fullName evidence="1">Uncharacterized protein</fullName>
    </submittedName>
</protein>
<comment type="caution">
    <text evidence="1">The sequence shown here is derived from an EMBL/GenBank/DDBJ whole genome shotgun (WGS) entry which is preliminary data.</text>
</comment>
<dbReference type="Proteomes" id="UP001055879">
    <property type="component" value="Linkage Group LG01"/>
</dbReference>